<dbReference type="PANTHER" id="PTHR14312">
    <property type="entry name" value="CREB/ATF BZIP TRANSCRIPTION FACTOR"/>
    <property type="match status" value="1"/>
</dbReference>
<evidence type="ECO:0000313" key="3">
    <source>
        <dbReference type="Proteomes" id="UP000812966"/>
    </source>
</evidence>
<sequence length="543" mass="61024">MPRPPIPDGYVVFDPQLAPSNPLAGTPYPSEFKTVANELMYESADPLYNFFQRQQDHQYCVDGWRGLIGGFLPQGRMVAVAATTPTFNSLATPGLSELYARDYADVNREFDEARDQVGPQMSDDNRSDLDDLSLWAINTNAVLDQIRRSARHADFLCHALIGGRDAALYPDRRFLRIVLLLGEIKQFLPENLEFKNRMWMIAALCQALKYLAYGNEMFGSTFGFLAFGRFFRRALIVDGDLYVDIGPVNGQIASVVRDMSLYDLILYGTGADAQPMNLGQELRPDSTPIDGAAGYALVAFLQAMGQSWVREAAGGIQGMPSFADMELGGAFARVADFSLEMLGGTVAQVYLYCRDHEENNRDLRLLLRQMQQQYQQQQQQQQQQEQQQQQQQQQQYQYQNQHQHQYPNQRYHQHQLHQPPAGGELADSPTTAVTVPEEGDVFDHDAPAMTASTSTSSNGTLVLTPEQPQSSTFNHHELDEVANADDPMKMHLYHKVETCQAKTSPQVQRHYPGLSDKNKADLEAILRGAVDLDLEKLMAEFDL</sequence>
<gene>
    <name evidence="2" type="ORF">FFLO_02158</name>
</gene>
<dbReference type="Proteomes" id="UP000812966">
    <property type="component" value="Unassembled WGS sequence"/>
</dbReference>
<comment type="caution">
    <text evidence="2">The sequence shown here is derived from an EMBL/GenBank/DDBJ whole genome shotgun (WGS) entry which is preliminary data.</text>
</comment>
<dbReference type="GO" id="GO:0010468">
    <property type="term" value="P:regulation of gene expression"/>
    <property type="evidence" value="ECO:0007669"/>
    <property type="project" value="TreeGrafter"/>
</dbReference>
<accession>A0A8K0JPM3</accession>
<keyword evidence="3" id="KW-1185">Reference proteome</keyword>
<dbReference type="AlphaFoldDB" id="A0A8K0JPM3"/>
<proteinExistence type="predicted"/>
<dbReference type="EMBL" id="JABELV010000033">
    <property type="protein sequence ID" value="KAG7562378.1"/>
    <property type="molecule type" value="Genomic_DNA"/>
</dbReference>
<protein>
    <submittedName>
        <fullName evidence="2">Uncharacterized protein</fullName>
    </submittedName>
</protein>
<dbReference type="GO" id="GO:0005634">
    <property type="term" value="C:nucleus"/>
    <property type="evidence" value="ECO:0007669"/>
    <property type="project" value="TreeGrafter"/>
</dbReference>
<feature type="compositionally biased region" description="Low complexity" evidence="1">
    <location>
        <begin position="394"/>
        <end position="410"/>
    </location>
</feature>
<dbReference type="PANTHER" id="PTHR14312:SF1">
    <property type="entry name" value="BASIC-LEUCINE ZIPPER TRANSCRIPTION FACTOR A"/>
    <property type="match status" value="1"/>
</dbReference>
<reference evidence="2" key="1">
    <citation type="submission" date="2020-04" db="EMBL/GenBank/DDBJ databases">
        <title>Analysis of mating type loci in Filobasidium floriforme.</title>
        <authorList>
            <person name="Nowrousian M."/>
        </authorList>
    </citation>
    <scope>NUCLEOTIDE SEQUENCE</scope>
    <source>
        <strain evidence="2">CBS 6242</strain>
    </source>
</reference>
<organism evidence="2 3">
    <name type="scientific">Filobasidium floriforme</name>
    <dbReference type="NCBI Taxonomy" id="5210"/>
    <lineage>
        <taxon>Eukaryota</taxon>
        <taxon>Fungi</taxon>
        <taxon>Dikarya</taxon>
        <taxon>Basidiomycota</taxon>
        <taxon>Agaricomycotina</taxon>
        <taxon>Tremellomycetes</taxon>
        <taxon>Filobasidiales</taxon>
        <taxon>Filobasidiaceae</taxon>
        <taxon>Filobasidium</taxon>
    </lineage>
</organism>
<evidence type="ECO:0000313" key="2">
    <source>
        <dbReference type="EMBL" id="KAG7562378.1"/>
    </source>
</evidence>
<feature type="region of interest" description="Disordered" evidence="1">
    <location>
        <begin position="394"/>
        <end position="432"/>
    </location>
</feature>
<evidence type="ECO:0000256" key="1">
    <source>
        <dbReference type="SAM" id="MobiDB-lite"/>
    </source>
</evidence>
<dbReference type="GO" id="GO:0043565">
    <property type="term" value="F:sequence-specific DNA binding"/>
    <property type="evidence" value="ECO:0007669"/>
    <property type="project" value="TreeGrafter"/>
</dbReference>
<name>A0A8K0JPM3_9TREE</name>